<accession>A0A9Q1MUL0</accession>
<dbReference type="EMBL" id="JAJAGQ010000003">
    <property type="protein sequence ID" value="KAJ8568870.1"/>
    <property type="molecule type" value="Genomic_DNA"/>
</dbReference>
<evidence type="ECO:0000313" key="3">
    <source>
        <dbReference type="Proteomes" id="UP001152561"/>
    </source>
</evidence>
<dbReference type="AlphaFoldDB" id="A0A9Q1MUL0"/>
<reference evidence="3" key="1">
    <citation type="journal article" date="2023" name="Proc. Natl. Acad. Sci. U.S.A.">
        <title>Genomic and structural basis for evolution of tropane alkaloid biosynthesis.</title>
        <authorList>
            <person name="Wanga Y.-J."/>
            <person name="Taina T."/>
            <person name="Yua J.-Y."/>
            <person name="Lia J."/>
            <person name="Xua B."/>
            <person name="Chenc J."/>
            <person name="D'Auriad J.C."/>
            <person name="Huanga J.-P."/>
            <person name="Huanga S.-X."/>
        </authorList>
    </citation>
    <scope>NUCLEOTIDE SEQUENCE [LARGE SCALE GENOMIC DNA]</scope>
    <source>
        <strain evidence="3">cv. KIB-2019</strain>
    </source>
</reference>
<keyword evidence="3" id="KW-1185">Reference proteome</keyword>
<dbReference type="OrthoDB" id="1307834at2759"/>
<evidence type="ECO:0000256" key="1">
    <source>
        <dbReference type="SAM" id="MobiDB-lite"/>
    </source>
</evidence>
<evidence type="ECO:0000313" key="2">
    <source>
        <dbReference type="EMBL" id="KAJ8568870.1"/>
    </source>
</evidence>
<protein>
    <submittedName>
        <fullName evidence="2">Uncharacterized protein</fullName>
    </submittedName>
</protein>
<proteinExistence type="predicted"/>
<feature type="region of interest" description="Disordered" evidence="1">
    <location>
        <begin position="23"/>
        <end position="61"/>
    </location>
</feature>
<name>A0A9Q1MUL0_9SOLA</name>
<comment type="caution">
    <text evidence="2">The sequence shown here is derived from an EMBL/GenBank/DDBJ whole genome shotgun (WGS) entry which is preliminary data.</text>
</comment>
<organism evidence="2 3">
    <name type="scientific">Anisodus acutangulus</name>
    <dbReference type="NCBI Taxonomy" id="402998"/>
    <lineage>
        <taxon>Eukaryota</taxon>
        <taxon>Viridiplantae</taxon>
        <taxon>Streptophyta</taxon>
        <taxon>Embryophyta</taxon>
        <taxon>Tracheophyta</taxon>
        <taxon>Spermatophyta</taxon>
        <taxon>Magnoliopsida</taxon>
        <taxon>eudicotyledons</taxon>
        <taxon>Gunneridae</taxon>
        <taxon>Pentapetalae</taxon>
        <taxon>asterids</taxon>
        <taxon>lamiids</taxon>
        <taxon>Solanales</taxon>
        <taxon>Solanaceae</taxon>
        <taxon>Solanoideae</taxon>
        <taxon>Hyoscyameae</taxon>
        <taxon>Anisodus</taxon>
    </lineage>
</organism>
<dbReference type="Proteomes" id="UP001152561">
    <property type="component" value="Unassembled WGS sequence"/>
</dbReference>
<sequence>MSLDGGSGDNNQLVKLPQAHVTAEPVHKSNAGDVVKQLNASAPILQPGNRSGSPTKSTKDWVDSSFAKENGCQLVTTNHFYQEIPSQTFVTTINTKEREKHLWSEQMETEIEEGEIDAHKDDEQGKSQMQ</sequence>
<feature type="region of interest" description="Disordered" evidence="1">
    <location>
        <begin position="109"/>
        <end position="130"/>
    </location>
</feature>
<feature type="compositionally biased region" description="Basic and acidic residues" evidence="1">
    <location>
        <begin position="116"/>
        <end position="130"/>
    </location>
</feature>
<gene>
    <name evidence="2" type="ORF">K7X08_032567</name>
</gene>